<organism evidence="2 3">
    <name type="scientific">Lepisosteus oculatus</name>
    <name type="common">Spotted gar</name>
    <dbReference type="NCBI Taxonomy" id="7918"/>
    <lineage>
        <taxon>Eukaryota</taxon>
        <taxon>Metazoa</taxon>
        <taxon>Chordata</taxon>
        <taxon>Craniata</taxon>
        <taxon>Vertebrata</taxon>
        <taxon>Euteleostomi</taxon>
        <taxon>Actinopterygii</taxon>
        <taxon>Neopterygii</taxon>
        <taxon>Holostei</taxon>
        <taxon>Semionotiformes</taxon>
        <taxon>Lepisosteidae</taxon>
        <taxon>Lepisosteus</taxon>
    </lineage>
</organism>
<reference evidence="2" key="2">
    <citation type="submission" date="2025-08" db="UniProtKB">
        <authorList>
            <consortium name="Ensembl"/>
        </authorList>
    </citation>
    <scope>IDENTIFICATION</scope>
</reference>
<dbReference type="InterPro" id="IPR009524">
    <property type="entry name" value="CFAP68"/>
</dbReference>
<evidence type="ECO:0000313" key="3">
    <source>
        <dbReference type="Proteomes" id="UP000018468"/>
    </source>
</evidence>
<dbReference type="STRING" id="7918.ENSLOCP00000001635"/>
<accession>W5LZS8</accession>
<reference evidence="2" key="3">
    <citation type="submission" date="2025-09" db="UniProtKB">
        <authorList>
            <consortium name="Ensembl"/>
        </authorList>
    </citation>
    <scope>IDENTIFICATION</scope>
</reference>
<dbReference type="Bgee" id="ENSLOCG00000001435">
    <property type="expression patterns" value="Expressed in testis and 11 other cell types or tissues"/>
</dbReference>
<dbReference type="AlphaFoldDB" id="W5LZS8"/>
<dbReference type="InParanoid" id="W5LZS8"/>
<evidence type="ECO:0000313" key="2">
    <source>
        <dbReference type="Ensembl" id="ENSLOCP00000001635.1"/>
    </source>
</evidence>
<dbReference type="Proteomes" id="UP000018468">
    <property type="component" value="Linkage group LG26"/>
</dbReference>
<dbReference type="HOGENOM" id="CLU_117702_0_1_1"/>
<dbReference type="FunCoup" id="W5LZS8">
    <property type="interactions" value="35"/>
</dbReference>
<feature type="compositionally biased region" description="Polar residues" evidence="1">
    <location>
        <begin position="110"/>
        <end position="119"/>
    </location>
</feature>
<feature type="region of interest" description="Disordered" evidence="1">
    <location>
        <begin position="51"/>
        <end position="119"/>
    </location>
</feature>
<protein>
    <submittedName>
        <fullName evidence="2">Cilia and flagella associated protein 68</fullName>
    </submittedName>
</protein>
<dbReference type="Ensembl" id="ENSLOCT00000001640.1">
    <property type="protein sequence ID" value="ENSLOCP00000001635.1"/>
    <property type="gene ID" value="ENSLOCG00000001435.1"/>
</dbReference>
<evidence type="ECO:0000256" key="1">
    <source>
        <dbReference type="SAM" id="MobiDB-lite"/>
    </source>
</evidence>
<dbReference type="GeneTree" id="ENSGT00390000002905"/>
<dbReference type="GO" id="GO:0005634">
    <property type="term" value="C:nucleus"/>
    <property type="evidence" value="ECO:0007669"/>
    <property type="project" value="InterPro"/>
</dbReference>
<feature type="compositionally biased region" description="Basic and acidic residues" evidence="1">
    <location>
        <begin position="95"/>
        <end position="104"/>
    </location>
</feature>
<name>W5LZS8_LEPOC</name>
<dbReference type="OMA" id="WGRATNE"/>
<reference evidence="3" key="1">
    <citation type="submission" date="2011-12" db="EMBL/GenBank/DDBJ databases">
        <title>The Draft Genome of Lepisosteus oculatus.</title>
        <authorList>
            <consortium name="The Broad Institute Genome Assembly &amp; Analysis Group"/>
            <consortium name="Computational R&amp;D Group"/>
            <consortium name="and Sequencing Platform"/>
            <person name="Di Palma F."/>
            <person name="Alfoldi J."/>
            <person name="Johnson J."/>
            <person name="Berlin A."/>
            <person name="Gnerre S."/>
            <person name="Jaffe D."/>
            <person name="MacCallum I."/>
            <person name="Young S."/>
            <person name="Walker B.J."/>
            <person name="Lander E.S."/>
            <person name="Lindblad-Toh K."/>
        </authorList>
    </citation>
    <scope>NUCLEOTIDE SEQUENCE [LARGE SCALE GENOMIC DNA]</scope>
</reference>
<sequence>FRQYGWRRGTGEDAYSPATLVGNWAEERRDTRALARRRPLPSQFAHYFETTYSSTYDRGRQPPPRDPGTKREPRCFPGHQPELDPLHTKPAPDSCYRHDFRDPAPHLQAQRGTQAGQQS</sequence>
<dbReference type="EMBL" id="AHAT01024023">
    <property type="status" value="NOT_ANNOTATED_CDS"/>
    <property type="molecule type" value="Genomic_DNA"/>
</dbReference>
<proteinExistence type="predicted"/>
<dbReference type="eggNOG" id="ENOG502S5NG">
    <property type="taxonomic scope" value="Eukaryota"/>
</dbReference>
<keyword evidence="3" id="KW-1185">Reference proteome</keyword>
<dbReference type="GO" id="GO:0030317">
    <property type="term" value="P:flagellated sperm motility"/>
    <property type="evidence" value="ECO:0007669"/>
    <property type="project" value="InterPro"/>
</dbReference>
<dbReference type="Pfam" id="PF06608">
    <property type="entry name" value="CFAP68"/>
    <property type="match status" value="1"/>
</dbReference>